<keyword evidence="3" id="KW-1185">Reference proteome</keyword>
<feature type="transmembrane region" description="Helical" evidence="1">
    <location>
        <begin position="113"/>
        <end position="130"/>
    </location>
</feature>
<keyword evidence="1" id="KW-0812">Transmembrane</keyword>
<reference evidence="3" key="1">
    <citation type="journal article" date="2019" name="Int. J. Syst. Evol. Microbiol.">
        <title>The Global Catalogue of Microorganisms (GCM) 10K type strain sequencing project: providing services to taxonomists for standard genome sequencing and annotation.</title>
        <authorList>
            <consortium name="The Broad Institute Genomics Platform"/>
            <consortium name="The Broad Institute Genome Sequencing Center for Infectious Disease"/>
            <person name="Wu L."/>
            <person name="Ma J."/>
        </authorList>
    </citation>
    <scope>NUCLEOTIDE SEQUENCE [LARGE SCALE GENOMIC DNA]</scope>
    <source>
        <strain evidence="3">KCTC 33522</strain>
    </source>
</reference>
<dbReference type="EMBL" id="JBHUOR010000040">
    <property type="protein sequence ID" value="MFD2868437.1"/>
    <property type="molecule type" value="Genomic_DNA"/>
</dbReference>
<feature type="transmembrane region" description="Helical" evidence="1">
    <location>
        <begin position="192"/>
        <end position="210"/>
    </location>
</feature>
<keyword evidence="1" id="KW-1133">Transmembrane helix</keyword>
<sequence>MAKKINYIMSLIFIAFDIFLILILKKENGIAMNIFLGFLIYGTTLILITFLGVKFSGKIEKVVWMPILIFIYIQKYINAPFITIIFFIITFFFPIVFLIYINSEIIPISNIEAWLYLIGILVCTLFAYKSDKVLKWSIRYTKATKVVNKFEKYMTTNYTRIFVYILLIVIYVWYNTLYFINTNKVSNELSVIKEVLVTFVSIDTLIQIIINRKKQV</sequence>
<evidence type="ECO:0000313" key="3">
    <source>
        <dbReference type="Proteomes" id="UP001597568"/>
    </source>
</evidence>
<dbReference type="Proteomes" id="UP001597568">
    <property type="component" value="Unassembled WGS sequence"/>
</dbReference>
<feature type="transmembrane region" description="Helical" evidence="1">
    <location>
        <begin position="7"/>
        <end position="24"/>
    </location>
</feature>
<proteinExistence type="predicted"/>
<keyword evidence="1" id="KW-0472">Membrane</keyword>
<organism evidence="2 3">
    <name type="scientific">Kurthia populi</name>
    <dbReference type="NCBI Taxonomy" id="1562132"/>
    <lineage>
        <taxon>Bacteria</taxon>
        <taxon>Bacillati</taxon>
        <taxon>Bacillota</taxon>
        <taxon>Bacilli</taxon>
        <taxon>Bacillales</taxon>
        <taxon>Caryophanaceae</taxon>
        <taxon>Kurthia</taxon>
    </lineage>
</organism>
<feature type="transmembrane region" description="Helical" evidence="1">
    <location>
        <begin position="30"/>
        <end position="55"/>
    </location>
</feature>
<protein>
    <submittedName>
        <fullName evidence="2">Uncharacterized protein</fullName>
    </submittedName>
</protein>
<name>A0ABW5XZE0_9BACL</name>
<dbReference type="RefSeq" id="WP_380147493.1">
    <property type="nucleotide sequence ID" value="NZ_JBHUOR010000040.1"/>
</dbReference>
<gene>
    <name evidence="2" type="ORF">ACFSY7_07985</name>
</gene>
<feature type="transmembrane region" description="Helical" evidence="1">
    <location>
        <begin position="161"/>
        <end position="180"/>
    </location>
</feature>
<evidence type="ECO:0000256" key="1">
    <source>
        <dbReference type="SAM" id="Phobius"/>
    </source>
</evidence>
<feature type="transmembrane region" description="Helical" evidence="1">
    <location>
        <begin position="76"/>
        <end position="101"/>
    </location>
</feature>
<evidence type="ECO:0000313" key="2">
    <source>
        <dbReference type="EMBL" id="MFD2868437.1"/>
    </source>
</evidence>
<accession>A0ABW5XZE0</accession>
<comment type="caution">
    <text evidence="2">The sequence shown here is derived from an EMBL/GenBank/DDBJ whole genome shotgun (WGS) entry which is preliminary data.</text>
</comment>